<protein>
    <recommendedName>
        <fullName evidence="3">Enoyl reductase (ER) domain-containing protein</fullName>
    </recommendedName>
</protein>
<sequence>MKRVAIVDGGARLIEARAPGDPPPGGVLVRVRFAAFNGLDSLRGRTTPEAVIGLEFSGTVVRAGPGVAALAPGDEVMGLVPAGALAEYVVAPSSTVIRRPAWLDPGTAGGALQMLTIGWDAVDQLEPGADQTVLVRGANTMIGACAVELLRERGCRVLGIVRTRRAELDRADETVTEAPPEWRGSVDRLFECVGPGFLSEDLDLLREAGRLLLLGGMGESAVTLDALPLMQKRLRIVGTTFNSRPEADKQRIIAAVEREMLPRLRRGAVAVPVATVQPASAAAEAFERFQAGAGGKVVLAFAGG</sequence>
<dbReference type="InterPro" id="IPR020843">
    <property type="entry name" value="ER"/>
</dbReference>
<evidence type="ECO:0000256" key="1">
    <source>
        <dbReference type="ARBA" id="ARBA00022857"/>
    </source>
</evidence>
<name>A0ABX5QCT3_9MICO</name>
<dbReference type="SUPFAM" id="SSF50129">
    <property type="entry name" value="GroES-like"/>
    <property type="match status" value="1"/>
</dbReference>
<dbReference type="Proteomes" id="UP000285768">
    <property type="component" value="Chromosome"/>
</dbReference>
<keyword evidence="1" id="KW-0521">NADP</keyword>
<evidence type="ECO:0000313" key="4">
    <source>
        <dbReference type="EMBL" id="QAB16855.1"/>
    </source>
</evidence>
<dbReference type="Gene3D" id="3.90.180.10">
    <property type="entry name" value="Medium-chain alcohol dehydrogenases, catalytic domain"/>
    <property type="match status" value="1"/>
</dbReference>
<evidence type="ECO:0000256" key="2">
    <source>
        <dbReference type="ARBA" id="ARBA00023002"/>
    </source>
</evidence>
<dbReference type="EMBL" id="CP035037">
    <property type="protein sequence ID" value="QAB16855.1"/>
    <property type="molecule type" value="Genomic_DNA"/>
</dbReference>
<dbReference type="PANTHER" id="PTHR48106:SF18">
    <property type="entry name" value="QUINONE OXIDOREDUCTASE PIG3"/>
    <property type="match status" value="1"/>
</dbReference>
<dbReference type="InterPro" id="IPR013149">
    <property type="entry name" value="ADH-like_C"/>
</dbReference>
<proteinExistence type="predicted"/>
<evidence type="ECO:0000259" key="3">
    <source>
        <dbReference type="SMART" id="SM00829"/>
    </source>
</evidence>
<dbReference type="InterPro" id="IPR011032">
    <property type="entry name" value="GroES-like_sf"/>
</dbReference>
<dbReference type="PANTHER" id="PTHR48106">
    <property type="entry name" value="QUINONE OXIDOREDUCTASE PIG3-RELATED"/>
    <property type="match status" value="1"/>
</dbReference>
<accession>A0ABX5QCT3</accession>
<dbReference type="SUPFAM" id="SSF51735">
    <property type="entry name" value="NAD(P)-binding Rossmann-fold domains"/>
    <property type="match status" value="1"/>
</dbReference>
<dbReference type="Pfam" id="PF08240">
    <property type="entry name" value="ADH_N"/>
    <property type="match status" value="1"/>
</dbReference>
<reference evidence="4 5" key="1">
    <citation type="submission" date="2019-01" db="EMBL/GenBank/DDBJ databases">
        <title>Leucobacter muris sp. nov. isolated from the nose of a laboratory mouse.</title>
        <authorList>
            <person name="Benga L."/>
            <person name="Sproeer C."/>
            <person name="Schumann P."/>
            <person name="Verbarg S."/>
            <person name="Bunk B."/>
            <person name="Engelhardt E."/>
            <person name="Benten P.M."/>
            <person name="Sager M."/>
        </authorList>
    </citation>
    <scope>NUCLEOTIDE SEQUENCE [LARGE SCALE GENOMIC DNA]</scope>
    <source>
        <strain evidence="4 5">DSM 101948</strain>
    </source>
</reference>
<dbReference type="InterPro" id="IPR036291">
    <property type="entry name" value="NAD(P)-bd_dom_sf"/>
</dbReference>
<dbReference type="InterPro" id="IPR013154">
    <property type="entry name" value="ADH-like_N"/>
</dbReference>
<dbReference type="RefSeq" id="WP_128386172.1">
    <property type="nucleotide sequence ID" value="NZ_CP035037.1"/>
</dbReference>
<keyword evidence="2" id="KW-0560">Oxidoreductase</keyword>
<organism evidence="4 5">
    <name type="scientific">Leucobacter muris</name>
    <dbReference type="NCBI Taxonomy" id="1935379"/>
    <lineage>
        <taxon>Bacteria</taxon>
        <taxon>Bacillati</taxon>
        <taxon>Actinomycetota</taxon>
        <taxon>Actinomycetes</taxon>
        <taxon>Micrococcales</taxon>
        <taxon>Microbacteriaceae</taxon>
        <taxon>Leucobacter</taxon>
    </lineage>
</organism>
<keyword evidence="5" id="KW-1185">Reference proteome</keyword>
<dbReference type="SMART" id="SM00829">
    <property type="entry name" value="PKS_ER"/>
    <property type="match status" value="1"/>
</dbReference>
<evidence type="ECO:0000313" key="5">
    <source>
        <dbReference type="Proteomes" id="UP000285768"/>
    </source>
</evidence>
<gene>
    <name evidence="4" type="ORF">Leucomu_01905</name>
</gene>
<feature type="domain" description="Enoyl reductase (ER)" evidence="3">
    <location>
        <begin position="10"/>
        <end position="299"/>
    </location>
</feature>
<dbReference type="Gene3D" id="3.40.50.720">
    <property type="entry name" value="NAD(P)-binding Rossmann-like Domain"/>
    <property type="match status" value="1"/>
</dbReference>
<dbReference type="Pfam" id="PF00107">
    <property type="entry name" value="ADH_zinc_N"/>
    <property type="match status" value="1"/>
</dbReference>